<evidence type="ECO:0000259" key="1">
    <source>
        <dbReference type="Pfam" id="PF00126"/>
    </source>
</evidence>
<reference evidence="4" key="1">
    <citation type="journal article" date="2019" name="Int. J. Syst. Evol. Microbiol.">
        <title>The Global Catalogue of Microorganisms (GCM) 10K type strain sequencing project: providing services to taxonomists for standard genome sequencing and annotation.</title>
        <authorList>
            <consortium name="The Broad Institute Genomics Platform"/>
            <consortium name="The Broad Institute Genome Sequencing Center for Infectious Disease"/>
            <person name="Wu L."/>
            <person name="Ma J."/>
        </authorList>
    </citation>
    <scope>NUCLEOTIDE SEQUENCE [LARGE SCALE GENOMIC DNA]</scope>
    <source>
        <strain evidence="4">NBRC 105857</strain>
    </source>
</reference>
<dbReference type="Proteomes" id="UP001156664">
    <property type="component" value="Unassembled WGS sequence"/>
</dbReference>
<organism evidence="3 4">
    <name type="scientific">Limnobacter litoralis</name>
    <dbReference type="NCBI Taxonomy" id="481366"/>
    <lineage>
        <taxon>Bacteria</taxon>
        <taxon>Pseudomonadati</taxon>
        <taxon>Pseudomonadota</taxon>
        <taxon>Betaproteobacteria</taxon>
        <taxon>Burkholderiales</taxon>
        <taxon>Burkholderiaceae</taxon>
        <taxon>Limnobacter</taxon>
    </lineage>
</organism>
<dbReference type="Pfam" id="PF00126">
    <property type="entry name" value="HTH_1"/>
    <property type="match status" value="1"/>
</dbReference>
<dbReference type="InterPro" id="IPR036390">
    <property type="entry name" value="WH_DNA-bd_sf"/>
</dbReference>
<feature type="domain" description="HTH lysR-type" evidence="1">
    <location>
        <begin position="23"/>
        <end position="82"/>
    </location>
</feature>
<sequence length="366" mass="40516">MHKVSIKPVWTITDSSNQPLSPRLLDLLVDVQEHGSLSQSCKATGASYRHAWNLIRQGEAQLGRPLLVMERGKGSTLTPLGEKLVWAGHRISARLSPMLESLSSELEGELEKALSQHIQPLRVHASHGFAVEKLIDILLRENEAVERKYVGSQEAVASLGQGHCDLAGFHLPQGEFEAEALAHYARWLNTDSVRIINVATRRQGLMVARGNPMKIYTLKDLTRPEVRFVNRQPSSGTHFLLTCLLRKEGISPDQLNGFTQSEFTHAAVAAYVASGMADAGLGVETPSKRFKLDFVPMATERYFLACHEKQLKSPSVKRVVDVLKSEAFRALVNELPGYSAHDCGQIQTLQDTFPGHNLISNQSKRS</sequence>
<proteinExistence type="predicted"/>
<feature type="domain" description="PBP" evidence="2">
    <location>
        <begin position="145"/>
        <end position="324"/>
    </location>
</feature>
<dbReference type="InterPro" id="IPR024370">
    <property type="entry name" value="PBP_domain"/>
</dbReference>
<dbReference type="InterPro" id="IPR000847">
    <property type="entry name" value="LysR_HTH_N"/>
</dbReference>
<dbReference type="PANTHER" id="PTHR38431">
    <property type="entry name" value="BLL2305 PROTEIN"/>
    <property type="match status" value="1"/>
</dbReference>
<dbReference type="PANTHER" id="PTHR38431:SF1">
    <property type="entry name" value="BLL2305 PROTEIN"/>
    <property type="match status" value="1"/>
</dbReference>
<keyword evidence="4" id="KW-1185">Reference proteome</keyword>
<dbReference type="InterPro" id="IPR036388">
    <property type="entry name" value="WH-like_DNA-bd_sf"/>
</dbReference>
<dbReference type="Gene3D" id="3.40.190.10">
    <property type="entry name" value="Periplasmic binding protein-like II"/>
    <property type="match status" value="1"/>
</dbReference>
<comment type="caution">
    <text evidence="3">The sequence shown here is derived from an EMBL/GenBank/DDBJ whole genome shotgun (WGS) entry which is preliminary data.</text>
</comment>
<evidence type="ECO:0000313" key="4">
    <source>
        <dbReference type="Proteomes" id="UP001156664"/>
    </source>
</evidence>
<protein>
    <submittedName>
        <fullName evidence="3">LysR family transcriptional regulator</fullName>
    </submittedName>
</protein>
<evidence type="ECO:0000259" key="2">
    <source>
        <dbReference type="Pfam" id="PF12727"/>
    </source>
</evidence>
<gene>
    <name evidence="3" type="ORF">GCM10007875_21380</name>
</gene>
<dbReference type="Gene3D" id="1.10.10.10">
    <property type="entry name" value="Winged helix-like DNA-binding domain superfamily/Winged helix DNA-binding domain"/>
    <property type="match status" value="1"/>
</dbReference>
<dbReference type="SUPFAM" id="SSF46785">
    <property type="entry name" value="Winged helix' DNA-binding domain"/>
    <property type="match status" value="1"/>
</dbReference>
<accession>A0ABQ5YX15</accession>
<evidence type="ECO:0000313" key="3">
    <source>
        <dbReference type="EMBL" id="GLR27047.1"/>
    </source>
</evidence>
<dbReference type="SUPFAM" id="SSF53850">
    <property type="entry name" value="Periplasmic binding protein-like II"/>
    <property type="match status" value="1"/>
</dbReference>
<dbReference type="EMBL" id="BSOJ01000027">
    <property type="protein sequence ID" value="GLR27047.1"/>
    <property type="molecule type" value="Genomic_DNA"/>
</dbReference>
<name>A0ABQ5YX15_9BURK</name>
<dbReference type="RefSeq" id="WP_284281757.1">
    <property type="nucleotide sequence ID" value="NZ_BSOJ01000027.1"/>
</dbReference>
<dbReference type="Pfam" id="PF12727">
    <property type="entry name" value="PBP_like"/>
    <property type="match status" value="1"/>
</dbReference>